<dbReference type="InParanoid" id="A0A0B2UGS5"/>
<keyword evidence="2" id="KW-0732">Signal</keyword>
<reference evidence="3 4" key="1">
    <citation type="journal article" date="2014" name="MBio">
        <title>The Ordospora colligata genome; evolution of extreme reduction in microsporidia and host-to-parasite horizontal gene transfer.</title>
        <authorList>
            <person name="Pombert J.-F."/>
            <person name="Haag K.L."/>
            <person name="Beidas S."/>
            <person name="Ebert D."/>
            <person name="Keeling P.J."/>
        </authorList>
    </citation>
    <scope>NUCLEOTIDE SEQUENCE [LARGE SCALE GENOMIC DNA]</scope>
    <source>
        <strain evidence="3 4">OC4</strain>
    </source>
</reference>
<organism evidence="3 4">
    <name type="scientific">Ordospora colligata OC4</name>
    <dbReference type="NCBI Taxonomy" id="1354746"/>
    <lineage>
        <taxon>Eukaryota</taxon>
        <taxon>Fungi</taxon>
        <taxon>Fungi incertae sedis</taxon>
        <taxon>Microsporidia</taxon>
        <taxon>Ordosporidae</taxon>
        <taxon>Ordospora</taxon>
    </lineage>
</organism>
<dbReference type="VEuPathDB" id="MicrosporidiaDB:M896_020720"/>
<feature type="region of interest" description="Disordered" evidence="1">
    <location>
        <begin position="34"/>
        <end position="157"/>
    </location>
</feature>
<dbReference type="RefSeq" id="XP_014564278.1">
    <property type="nucleotide sequence ID" value="XM_014708792.1"/>
</dbReference>
<accession>A0A0B2UGS5</accession>
<feature type="compositionally biased region" description="Acidic residues" evidence="1">
    <location>
        <begin position="61"/>
        <end position="87"/>
    </location>
</feature>
<comment type="caution">
    <text evidence="3">The sequence shown here is derived from an EMBL/GenBank/DDBJ whole genome shotgun (WGS) entry which is preliminary data.</text>
</comment>
<feature type="signal peptide" evidence="2">
    <location>
        <begin position="1"/>
        <end position="18"/>
    </location>
</feature>
<dbReference type="EMBL" id="JOKQ01000002">
    <property type="protein sequence ID" value="KHN70236.1"/>
    <property type="molecule type" value="Genomic_DNA"/>
</dbReference>
<feature type="compositionally biased region" description="Polar residues" evidence="1">
    <location>
        <begin position="34"/>
        <end position="43"/>
    </location>
</feature>
<dbReference type="GeneID" id="26261167"/>
<sequence length="157" mass="17814">MRGVLCMALISFFSIVCGKQILKPKANEYNKQANMYNNGTTGSKRVITPDSKLIEHRSAEDESTGDSNESEDESTGDSNESEDESESQYDLQKDSKGNLAITIITPEKTIIHANNEESKEKRHKSKPLSKKSKRVLGRSRKAKKRMRQQAMQYMRLK</sequence>
<dbReference type="AlphaFoldDB" id="A0A0B2UGS5"/>
<evidence type="ECO:0000313" key="3">
    <source>
        <dbReference type="EMBL" id="KHN70236.1"/>
    </source>
</evidence>
<name>A0A0B2UGS5_9MICR</name>
<feature type="compositionally biased region" description="Basic residues" evidence="1">
    <location>
        <begin position="121"/>
        <end position="147"/>
    </location>
</feature>
<dbReference type="Proteomes" id="UP000031056">
    <property type="component" value="Unassembled WGS sequence"/>
</dbReference>
<feature type="chain" id="PRO_5002078930" evidence="2">
    <location>
        <begin position="19"/>
        <end position="157"/>
    </location>
</feature>
<proteinExistence type="predicted"/>
<evidence type="ECO:0000313" key="4">
    <source>
        <dbReference type="Proteomes" id="UP000031056"/>
    </source>
</evidence>
<protein>
    <submittedName>
        <fullName evidence="3">Uncharacterized protein</fullName>
    </submittedName>
</protein>
<keyword evidence="4" id="KW-1185">Reference proteome</keyword>
<evidence type="ECO:0000256" key="1">
    <source>
        <dbReference type="SAM" id="MobiDB-lite"/>
    </source>
</evidence>
<dbReference type="HOGENOM" id="CLU_1678456_0_0_1"/>
<evidence type="ECO:0000256" key="2">
    <source>
        <dbReference type="SAM" id="SignalP"/>
    </source>
</evidence>
<gene>
    <name evidence="3" type="ORF">M896_020720</name>
</gene>